<dbReference type="EMBL" id="CP098251">
    <property type="protein sequence ID" value="WAV90548.1"/>
    <property type="molecule type" value="Genomic_DNA"/>
</dbReference>
<dbReference type="Proteomes" id="UP001164819">
    <property type="component" value="Chromosome"/>
</dbReference>
<feature type="signal peptide" evidence="4">
    <location>
        <begin position="1"/>
        <end position="32"/>
    </location>
</feature>
<dbReference type="PANTHER" id="PTHR42760:SF133">
    <property type="entry name" value="3-OXOACYL-[ACYL-CARRIER-PROTEIN] REDUCTASE"/>
    <property type="match status" value="1"/>
</dbReference>
<dbReference type="InterPro" id="IPR036291">
    <property type="entry name" value="NAD(P)-bd_dom_sf"/>
</dbReference>
<dbReference type="Pfam" id="PF00106">
    <property type="entry name" value="adh_short"/>
    <property type="match status" value="1"/>
</dbReference>
<proteinExistence type="inferred from homology"/>
<name>A0A9E9LC28_9BURK</name>
<dbReference type="PANTHER" id="PTHR42760">
    <property type="entry name" value="SHORT-CHAIN DEHYDROGENASES/REDUCTASES FAMILY MEMBER"/>
    <property type="match status" value="1"/>
</dbReference>
<organism evidence="5">
    <name type="scientific">Oxalobacter aliiformigenes</name>
    <dbReference type="NCBI Taxonomy" id="2946593"/>
    <lineage>
        <taxon>Bacteria</taxon>
        <taxon>Pseudomonadati</taxon>
        <taxon>Pseudomonadota</taxon>
        <taxon>Betaproteobacteria</taxon>
        <taxon>Burkholderiales</taxon>
        <taxon>Oxalobacteraceae</taxon>
        <taxon>Oxalobacter</taxon>
    </lineage>
</organism>
<dbReference type="NCBIfam" id="NF005559">
    <property type="entry name" value="PRK07231.1"/>
    <property type="match status" value="1"/>
</dbReference>
<evidence type="ECO:0000256" key="4">
    <source>
        <dbReference type="SAM" id="SignalP"/>
    </source>
</evidence>
<accession>A0A9E9LC28</accession>
<dbReference type="PRINTS" id="PR00081">
    <property type="entry name" value="GDHRDH"/>
</dbReference>
<evidence type="ECO:0000256" key="3">
    <source>
        <dbReference type="RuleBase" id="RU000363"/>
    </source>
</evidence>
<dbReference type="SUPFAM" id="SSF51735">
    <property type="entry name" value="NAD(P)-binding Rossmann-fold domains"/>
    <property type="match status" value="1"/>
</dbReference>
<dbReference type="GO" id="GO:0006633">
    <property type="term" value="P:fatty acid biosynthetic process"/>
    <property type="evidence" value="ECO:0007669"/>
    <property type="project" value="TreeGrafter"/>
</dbReference>
<dbReference type="PRINTS" id="PR00080">
    <property type="entry name" value="SDRFAMILY"/>
</dbReference>
<dbReference type="FunFam" id="3.40.50.720:FF:000084">
    <property type="entry name" value="Short-chain dehydrogenase reductase"/>
    <property type="match status" value="1"/>
</dbReference>
<evidence type="ECO:0000313" key="5">
    <source>
        <dbReference type="EMBL" id="WAV90548.1"/>
    </source>
</evidence>
<keyword evidence="4" id="KW-0732">Signal</keyword>
<dbReference type="InterPro" id="IPR002347">
    <property type="entry name" value="SDR_fam"/>
</dbReference>
<sequence length="309" mass="32692">MTDFQNSYGRLARFYRTLAMSLALISSGMALAATAGETVPDKNGKLANKVALITGAGSGMGREIALLFAKEGAAVVVADIDGISAGKTAETIRNARGQALAVTADVTREQDVSRMVDTTVSTYGRLDILVNNAGIFDMLVPAGEVTDELWDRVIATNLTGPMRVIRKTLPVFEKQNSGVIVNTASIAGYTGARGGGAAYIASKHGVIGLTKNVAFNYKDKNIRCNAVAPGRVETGIRANSEKLARSQTLHDVTISRWKDIENAVTAGYVTNRRKASPDEIAKAVLFLASDDASFVNGSILTVDGAWTAY</sequence>
<gene>
    <name evidence="5" type="ORF">NB646_06655</name>
</gene>
<feature type="chain" id="PRO_5039640011" evidence="4">
    <location>
        <begin position="33"/>
        <end position="309"/>
    </location>
</feature>
<dbReference type="CDD" id="cd05233">
    <property type="entry name" value="SDR_c"/>
    <property type="match status" value="1"/>
</dbReference>
<evidence type="ECO:0000256" key="2">
    <source>
        <dbReference type="ARBA" id="ARBA00023002"/>
    </source>
</evidence>
<evidence type="ECO:0000256" key="1">
    <source>
        <dbReference type="ARBA" id="ARBA00006484"/>
    </source>
</evidence>
<comment type="similarity">
    <text evidence="1 3">Belongs to the short-chain dehydrogenases/reductases (SDR) family.</text>
</comment>
<dbReference type="GO" id="GO:0047936">
    <property type="term" value="F:glucose 1-dehydrogenase [NAD(P)+] activity"/>
    <property type="evidence" value="ECO:0007669"/>
    <property type="project" value="UniProtKB-EC"/>
</dbReference>
<dbReference type="EC" id="1.1.1.47" evidence="5"/>
<reference evidence="5" key="1">
    <citation type="journal article" date="2022" name="Front. Microbiol.">
        <title>New perspectives on an old grouping: The genomic and phenotypic variability of Oxalobacter formigenes and the implications for calcium oxalate stone prevention.</title>
        <authorList>
            <person name="Chmiel J.A."/>
            <person name="Carr C."/>
            <person name="Stuivenberg G.A."/>
            <person name="Venema R."/>
            <person name="Chanyi R.M."/>
            <person name="Al K.F."/>
            <person name="Giguere D."/>
            <person name="Say H."/>
            <person name="Akouris P.P."/>
            <person name="Dominguez Romero S.A."/>
            <person name="Kwong A."/>
            <person name="Tai V."/>
            <person name="Koval S.F."/>
            <person name="Razvi H."/>
            <person name="Bjazevic J."/>
            <person name="Burton J.P."/>
        </authorList>
    </citation>
    <scope>NUCLEOTIDE SEQUENCE</scope>
    <source>
        <strain evidence="5">OxK</strain>
    </source>
</reference>
<dbReference type="GO" id="GO:0048038">
    <property type="term" value="F:quinone binding"/>
    <property type="evidence" value="ECO:0007669"/>
    <property type="project" value="TreeGrafter"/>
</dbReference>
<dbReference type="Gene3D" id="3.40.50.720">
    <property type="entry name" value="NAD(P)-binding Rossmann-like Domain"/>
    <property type="match status" value="1"/>
</dbReference>
<keyword evidence="2 5" id="KW-0560">Oxidoreductase</keyword>
<dbReference type="RefSeq" id="WP_269315586.1">
    <property type="nucleotide sequence ID" value="NZ_CP098251.1"/>
</dbReference>
<dbReference type="AlphaFoldDB" id="A0A9E9LC28"/>
<protein>
    <submittedName>
        <fullName evidence="5">Glucose 1-dehydrogenase</fullName>
        <ecNumber evidence="5">1.1.1.47</ecNumber>
    </submittedName>
</protein>